<dbReference type="SMART" id="SM00430">
    <property type="entry name" value="HOLI"/>
    <property type="match status" value="1"/>
</dbReference>
<evidence type="ECO:0000259" key="11">
    <source>
        <dbReference type="PROSITE" id="PS51030"/>
    </source>
</evidence>
<evidence type="ECO:0000256" key="8">
    <source>
        <dbReference type="ARBA" id="ARBA00023242"/>
    </source>
</evidence>
<dbReference type="GO" id="GO:0003700">
    <property type="term" value="F:DNA-binding transcription factor activity"/>
    <property type="evidence" value="ECO:0007669"/>
    <property type="project" value="InterPro"/>
</dbReference>
<organism evidence="13 14">
    <name type="scientific">Caenorhabditis japonica</name>
    <dbReference type="NCBI Taxonomy" id="281687"/>
    <lineage>
        <taxon>Eukaryota</taxon>
        <taxon>Metazoa</taxon>
        <taxon>Ecdysozoa</taxon>
        <taxon>Nematoda</taxon>
        <taxon>Chromadorea</taxon>
        <taxon>Rhabditida</taxon>
        <taxon>Rhabditina</taxon>
        <taxon>Rhabditomorpha</taxon>
        <taxon>Rhabditoidea</taxon>
        <taxon>Rhabditidae</taxon>
        <taxon>Peloderinae</taxon>
        <taxon>Caenorhabditis</taxon>
    </lineage>
</organism>
<dbReference type="GO" id="GO:0006357">
    <property type="term" value="P:regulation of transcription by RNA polymerase II"/>
    <property type="evidence" value="ECO:0007669"/>
    <property type="project" value="TreeGrafter"/>
</dbReference>
<reference evidence="14" key="1">
    <citation type="submission" date="2010-08" db="EMBL/GenBank/DDBJ databases">
        <authorList>
            <consortium name="Caenorhabditis japonica Sequencing Consortium"/>
            <person name="Wilson R.K."/>
        </authorList>
    </citation>
    <scope>NUCLEOTIDE SEQUENCE [LARGE SCALE GENOMIC DNA]</scope>
    <source>
        <strain evidence="14">DF5081</strain>
    </source>
</reference>
<keyword evidence="14" id="KW-1185">Reference proteome</keyword>
<keyword evidence="5 9" id="KW-0238">DNA-binding</keyword>
<evidence type="ECO:0000256" key="6">
    <source>
        <dbReference type="ARBA" id="ARBA00023163"/>
    </source>
</evidence>
<dbReference type="InterPro" id="IPR035500">
    <property type="entry name" value="NHR-like_dom_sf"/>
</dbReference>
<dbReference type="Gene3D" id="1.10.565.10">
    <property type="entry name" value="Retinoid X Receptor"/>
    <property type="match status" value="1"/>
</dbReference>
<comment type="subcellular location">
    <subcellularLocation>
        <location evidence="9">Nucleus</location>
    </subcellularLocation>
</comment>
<evidence type="ECO:0000313" key="14">
    <source>
        <dbReference type="Proteomes" id="UP000005237"/>
    </source>
</evidence>
<dbReference type="PANTHER" id="PTHR46011">
    <property type="entry name" value="NUCLEAR HORMONE RECEPTOR FAMILY MEMBER NHR-86-RELATED"/>
    <property type="match status" value="1"/>
</dbReference>
<dbReference type="InterPro" id="IPR001628">
    <property type="entry name" value="Znf_hrmn_rcpt"/>
</dbReference>
<protein>
    <recommendedName>
        <fullName evidence="15">Nuclear receptor domain-containing protein</fullName>
    </recommendedName>
</protein>
<dbReference type="SUPFAM" id="SSF48508">
    <property type="entry name" value="Nuclear receptor ligand-binding domain"/>
    <property type="match status" value="1"/>
</dbReference>
<feature type="region of interest" description="Disordered" evidence="10">
    <location>
        <begin position="490"/>
        <end position="519"/>
    </location>
</feature>
<feature type="domain" description="Nuclear receptor" evidence="11">
    <location>
        <begin position="3"/>
        <end position="78"/>
    </location>
</feature>
<dbReference type="PROSITE" id="PS51843">
    <property type="entry name" value="NR_LBD"/>
    <property type="match status" value="1"/>
</dbReference>
<evidence type="ECO:0000256" key="7">
    <source>
        <dbReference type="ARBA" id="ARBA00023170"/>
    </source>
</evidence>
<name>A0A8R1E0E2_CAEJA</name>
<dbReference type="Pfam" id="PF00104">
    <property type="entry name" value="Hormone_recep"/>
    <property type="match status" value="1"/>
</dbReference>
<dbReference type="PANTHER" id="PTHR46011:SF19">
    <property type="entry name" value="NUCLEAR HORMONE RECEPTOR FAMILY"/>
    <property type="match status" value="1"/>
</dbReference>
<dbReference type="Gene3D" id="3.30.50.10">
    <property type="entry name" value="Erythroid Transcription Factor GATA-1, subunit A"/>
    <property type="match status" value="1"/>
</dbReference>
<dbReference type="GO" id="GO:0043565">
    <property type="term" value="F:sequence-specific DNA binding"/>
    <property type="evidence" value="ECO:0007669"/>
    <property type="project" value="InterPro"/>
</dbReference>
<dbReference type="EnsemblMetazoa" id="CJA17522.1">
    <property type="protein sequence ID" value="CJA17522.1"/>
    <property type="gene ID" value="WBGene00136726"/>
</dbReference>
<dbReference type="GO" id="GO:0005634">
    <property type="term" value="C:nucleus"/>
    <property type="evidence" value="ECO:0007669"/>
    <property type="project" value="UniProtKB-SubCell"/>
</dbReference>
<dbReference type="PRINTS" id="PR00047">
    <property type="entry name" value="STROIDFINGER"/>
</dbReference>
<dbReference type="PROSITE" id="PS00031">
    <property type="entry name" value="NUCLEAR_REC_DBD_1"/>
    <property type="match status" value="1"/>
</dbReference>
<feature type="domain" description="NR LBD" evidence="12">
    <location>
        <begin position="105"/>
        <end position="369"/>
    </location>
</feature>
<dbReference type="AlphaFoldDB" id="A0A8R1E0E2"/>
<dbReference type="GO" id="GO:0008270">
    <property type="term" value="F:zinc ion binding"/>
    <property type="evidence" value="ECO:0007669"/>
    <property type="project" value="UniProtKB-KW"/>
</dbReference>
<evidence type="ECO:0000256" key="1">
    <source>
        <dbReference type="ARBA" id="ARBA00022723"/>
    </source>
</evidence>
<evidence type="ECO:0000256" key="4">
    <source>
        <dbReference type="ARBA" id="ARBA00023015"/>
    </source>
</evidence>
<keyword evidence="2 9" id="KW-0863">Zinc-finger</keyword>
<keyword evidence="6 9" id="KW-0804">Transcription</keyword>
<keyword evidence="4 9" id="KW-0805">Transcription regulation</keyword>
<evidence type="ECO:0000256" key="2">
    <source>
        <dbReference type="ARBA" id="ARBA00022771"/>
    </source>
</evidence>
<keyword evidence="3 9" id="KW-0862">Zinc</keyword>
<evidence type="ECO:0000256" key="3">
    <source>
        <dbReference type="ARBA" id="ARBA00022833"/>
    </source>
</evidence>
<evidence type="ECO:0000313" key="13">
    <source>
        <dbReference type="EnsemblMetazoa" id="CJA17522.1"/>
    </source>
</evidence>
<dbReference type="CDD" id="cd06916">
    <property type="entry name" value="NR_DBD_like"/>
    <property type="match status" value="1"/>
</dbReference>
<dbReference type="PROSITE" id="PS51030">
    <property type="entry name" value="NUCLEAR_REC_DBD_2"/>
    <property type="match status" value="1"/>
</dbReference>
<comment type="similarity">
    <text evidence="9">Belongs to the nuclear hormone receptor family.</text>
</comment>
<evidence type="ECO:0008006" key="15">
    <source>
        <dbReference type="Google" id="ProtNLM"/>
    </source>
</evidence>
<dbReference type="Proteomes" id="UP000005237">
    <property type="component" value="Unassembled WGS sequence"/>
</dbReference>
<proteinExistence type="inferred from homology"/>
<dbReference type="SUPFAM" id="SSF57716">
    <property type="entry name" value="Glucocorticoid receptor-like (DNA-binding domain)"/>
    <property type="match status" value="1"/>
</dbReference>
<accession>A0A8R1E0E2</accession>
<keyword evidence="7 9" id="KW-0675">Receptor</keyword>
<evidence type="ECO:0000256" key="5">
    <source>
        <dbReference type="ARBA" id="ARBA00023125"/>
    </source>
</evidence>
<dbReference type="SMART" id="SM00399">
    <property type="entry name" value="ZnF_C4"/>
    <property type="match status" value="1"/>
</dbReference>
<keyword evidence="1 9" id="KW-0479">Metal-binding</keyword>
<dbReference type="InterPro" id="IPR013088">
    <property type="entry name" value="Znf_NHR/GATA"/>
</dbReference>
<keyword evidence="8 9" id="KW-0539">Nucleus</keyword>
<dbReference type="Pfam" id="PF00105">
    <property type="entry name" value="zf-C4"/>
    <property type="match status" value="1"/>
</dbReference>
<sequence length="519" mass="59028">MTEVECAVCRAPSNGFHFGVEVCSACSSFFRRTVAKNLSFKCWRDGKCEIISTSSPLCKRCRFEKCMAVGMNKDMVQHGREGYGSRETPLAVSTCSPMFFNLSRSEFQLLDTIMETYSKVEKIRIGMHQQKNESFFEKRAPKSVSYKESIEMFVKEFYMVGDWLSHCFPDFAAFPPDQKDILHRSFYLQFVVLESGYFSIKNKRTDIRYLPSGDYVDCTKPETYYVDPEGFQPIKTEDAPKMCAANCHCFHRNVTFPMIRENTNLIEFLALTGLALFDPDLESISISCAETCRKNRSRIQRELLQYYMSTMSVEEASIRFANIFSIIPNLQILSSGLLNIHLKSAHHQKATIILSDEVDPMYLVLPVILPENQELNLGGFIVDFNRLYTVSILLDETPRLGLNSSAYHGKLTPIRGTTSPSKLNLPLTGVRFDFECDPDFHGEKCSEQCQSSCTPAPTTPRDLELKVDYTVNPTKLEAIVEMLKKENEIENSFSTNGGARNREQELDNGSGEVPEEKHL</sequence>
<evidence type="ECO:0000256" key="9">
    <source>
        <dbReference type="RuleBase" id="RU004334"/>
    </source>
</evidence>
<reference evidence="13" key="2">
    <citation type="submission" date="2022-06" db="UniProtKB">
        <authorList>
            <consortium name="EnsemblMetazoa"/>
        </authorList>
    </citation>
    <scope>IDENTIFICATION</scope>
    <source>
        <strain evidence="13">DF5081</strain>
    </source>
</reference>
<dbReference type="InterPro" id="IPR000536">
    <property type="entry name" value="Nucl_hrmn_rcpt_lig-bd"/>
</dbReference>
<evidence type="ECO:0000259" key="12">
    <source>
        <dbReference type="PROSITE" id="PS51843"/>
    </source>
</evidence>
<evidence type="ECO:0000256" key="10">
    <source>
        <dbReference type="SAM" id="MobiDB-lite"/>
    </source>
</evidence>